<comment type="function">
    <text evidence="9">Part of the twin-arginine translocation (Tat) system that transports large folded proteins containing a characteristic twin-arginine motif in their signal peptide across membranes. Together with TatC, TatB is part of a receptor directly interacting with Tat signal peptides. TatB may form an oligomeric binding site that transiently accommodates folded Tat precursor proteins before their translocation.</text>
</comment>
<keyword evidence="8 9" id="KW-0472">Membrane</keyword>
<evidence type="ECO:0000256" key="1">
    <source>
        <dbReference type="ARBA" id="ARBA00004167"/>
    </source>
</evidence>
<dbReference type="Pfam" id="PF02416">
    <property type="entry name" value="TatA_B_E"/>
    <property type="match status" value="1"/>
</dbReference>
<name>A0A1G7HSX2_9RHOB</name>
<feature type="compositionally biased region" description="Basic and acidic residues" evidence="10">
    <location>
        <begin position="125"/>
        <end position="160"/>
    </location>
</feature>
<dbReference type="OrthoDB" id="7206969at2"/>
<evidence type="ECO:0000256" key="3">
    <source>
        <dbReference type="ARBA" id="ARBA00022475"/>
    </source>
</evidence>
<dbReference type="InterPro" id="IPR003369">
    <property type="entry name" value="TatA/B/E"/>
</dbReference>
<evidence type="ECO:0000256" key="6">
    <source>
        <dbReference type="ARBA" id="ARBA00022989"/>
    </source>
</evidence>
<protein>
    <recommendedName>
        <fullName evidence="9">Sec-independent protein translocase protein TatB</fullName>
    </recommendedName>
</protein>
<dbReference type="PANTHER" id="PTHR33162">
    <property type="entry name" value="SEC-INDEPENDENT PROTEIN TRANSLOCASE PROTEIN TATA, CHLOROPLASTIC"/>
    <property type="match status" value="1"/>
</dbReference>
<keyword evidence="6 9" id="KW-1133">Transmembrane helix</keyword>
<keyword evidence="13" id="KW-1185">Reference proteome</keyword>
<keyword evidence="7 9" id="KW-0811">Translocation</keyword>
<evidence type="ECO:0000256" key="4">
    <source>
        <dbReference type="ARBA" id="ARBA00022692"/>
    </source>
</evidence>
<keyword evidence="2 9" id="KW-0813">Transport</keyword>
<dbReference type="STRING" id="282683.SAMN04488105_111148"/>
<feature type="compositionally biased region" description="Basic and acidic residues" evidence="10">
    <location>
        <begin position="98"/>
        <end position="118"/>
    </location>
</feature>
<dbReference type="PANTHER" id="PTHR33162:SF1">
    <property type="entry name" value="SEC-INDEPENDENT PROTEIN TRANSLOCASE PROTEIN TATA, CHLOROPLASTIC"/>
    <property type="match status" value="1"/>
</dbReference>
<dbReference type="GO" id="GO:0033281">
    <property type="term" value="C:TAT protein transport complex"/>
    <property type="evidence" value="ECO:0007669"/>
    <property type="project" value="UniProtKB-UniRule"/>
</dbReference>
<evidence type="ECO:0000313" key="12">
    <source>
        <dbReference type="EMBL" id="SDF03587.1"/>
    </source>
</evidence>
<feature type="region of interest" description="Disordered" evidence="10">
    <location>
        <begin position="84"/>
        <end position="160"/>
    </location>
</feature>
<feature type="transmembrane region" description="Helical" evidence="11">
    <location>
        <begin position="6"/>
        <end position="29"/>
    </location>
</feature>
<proteinExistence type="inferred from homology"/>
<reference evidence="13" key="1">
    <citation type="submission" date="2016-10" db="EMBL/GenBank/DDBJ databases">
        <authorList>
            <person name="Varghese N."/>
            <person name="Submissions S."/>
        </authorList>
    </citation>
    <scope>NUCLEOTIDE SEQUENCE [LARGE SCALE GENOMIC DNA]</scope>
    <source>
        <strain evidence="13">DSM 10146</strain>
    </source>
</reference>
<evidence type="ECO:0000256" key="2">
    <source>
        <dbReference type="ARBA" id="ARBA00022448"/>
    </source>
</evidence>
<evidence type="ECO:0000256" key="8">
    <source>
        <dbReference type="ARBA" id="ARBA00023136"/>
    </source>
</evidence>
<dbReference type="Gene3D" id="1.20.5.3310">
    <property type="match status" value="1"/>
</dbReference>
<dbReference type="RefSeq" id="WP_008885830.1">
    <property type="nucleotide sequence ID" value="NZ_FNAV01000011.1"/>
</dbReference>
<evidence type="ECO:0000256" key="10">
    <source>
        <dbReference type="SAM" id="MobiDB-lite"/>
    </source>
</evidence>
<dbReference type="InterPro" id="IPR018448">
    <property type="entry name" value="TatB"/>
</dbReference>
<accession>A0A1G7HSX2</accession>
<dbReference type="AlphaFoldDB" id="A0A1G7HSX2"/>
<dbReference type="PRINTS" id="PR01506">
    <property type="entry name" value="TATBPROTEIN"/>
</dbReference>
<comment type="subunit">
    <text evidence="9">The Tat system comprises two distinct complexes: a TatABC complex, containing multiple copies of TatA, TatB and TatC subunits, and a separate TatA complex, containing only TatA subunits. Substrates initially bind to the TatABC complex, which probably triggers association of the separate TatA complex to form the active translocon.</text>
</comment>
<keyword evidence="5 9" id="KW-0653">Protein transport</keyword>
<sequence length="160" mass="17215">MLDLGWSELLVIGIVALIVVGPKDLPVLFRNVGRFMGKARGMAREFTRAMNDAADESGVRDVAKTFKTATNPLGSAMDGVRDAARTMTDPAPAKKTTSLKEDPAALDPEREEAKKRIEASAARTAADRQRRDAEAAMKRAEEAAAKAEEMEAALKKDGEA</sequence>
<keyword evidence="3 9" id="KW-1003">Cell membrane</keyword>
<dbReference type="NCBIfam" id="TIGR01410">
    <property type="entry name" value="tatB"/>
    <property type="match status" value="1"/>
</dbReference>
<evidence type="ECO:0000256" key="9">
    <source>
        <dbReference type="HAMAP-Rule" id="MF_00237"/>
    </source>
</evidence>
<dbReference type="EMBL" id="FNAV01000011">
    <property type="protein sequence ID" value="SDF03587.1"/>
    <property type="molecule type" value="Genomic_DNA"/>
</dbReference>
<evidence type="ECO:0000313" key="13">
    <source>
        <dbReference type="Proteomes" id="UP000198994"/>
    </source>
</evidence>
<evidence type="ECO:0000256" key="7">
    <source>
        <dbReference type="ARBA" id="ARBA00023010"/>
    </source>
</evidence>
<organism evidence="12 13">
    <name type="scientific">Salipiger thiooxidans</name>
    <dbReference type="NCBI Taxonomy" id="282683"/>
    <lineage>
        <taxon>Bacteria</taxon>
        <taxon>Pseudomonadati</taxon>
        <taxon>Pseudomonadota</taxon>
        <taxon>Alphaproteobacteria</taxon>
        <taxon>Rhodobacterales</taxon>
        <taxon>Roseobacteraceae</taxon>
        <taxon>Salipiger</taxon>
    </lineage>
</organism>
<gene>
    <name evidence="9" type="primary">tatB</name>
    <name evidence="12" type="ORF">SAMN04488105_111148</name>
</gene>
<dbReference type="GO" id="GO:0043953">
    <property type="term" value="P:protein transport by the Tat complex"/>
    <property type="evidence" value="ECO:0007669"/>
    <property type="project" value="UniProtKB-UniRule"/>
</dbReference>
<dbReference type="Proteomes" id="UP000198994">
    <property type="component" value="Unassembled WGS sequence"/>
</dbReference>
<evidence type="ECO:0000256" key="11">
    <source>
        <dbReference type="SAM" id="Phobius"/>
    </source>
</evidence>
<comment type="similarity">
    <text evidence="9">Belongs to the TatB family.</text>
</comment>
<dbReference type="GO" id="GO:0008320">
    <property type="term" value="F:protein transmembrane transporter activity"/>
    <property type="evidence" value="ECO:0007669"/>
    <property type="project" value="UniProtKB-UniRule"/>
</dbReference>
<keyword evidence="4 9" id="KW-0812">Transmembrane</keyword>
<dbReference type="HAMAP" id="MF_00237">
    <property type="entry name" value="TatB"/>
    <property type="match status" value="1"/>
</dbReference>
<evidence type="ECO:0000256" key="5">
    <source>
        <dbReference type="ARBA" id="ARBA00022927"/>
    </source>
</evidence>
<comment type="subcellular location">
    <subcellularLocation>
        <location evidence="9">Cell membrane</location>
        <topology evidence="9">Single-pass membrane protein</topology>
    </subcellularLocation>
    <subcellularLocation>
        <location evidence="1">Membrane</location>
        <topology evidence="1">Single-pass membrane protein</topology>
    </subcellularLocation>
</comment>